<proteinExistence type="predicted"/>
<dbReference type="InterPro" id="IPR002539">
    <property type="entry name" value="MaoC-like_dom"/>
</dbReference>
<reference evidence="2 3" key="1">
    <citation type="journal article" date="2007" name="Appl. Environ. Microbiol.">
        <title>Rhizobial factors required for stem nodule maturation and maintenance in Sesbania rostrata-Azorhizobium caulinodans ORS571 symbiosis.</title>
        <authorList>
            <person name="Suzuki S."/>
            <person name="Aono T."/>
            <person name="Lee KB."/>
            <person name="Suzuki T."/>
            <person name="Liu CT."/>
            <person name="Miwa H."/>
            <person name="Wakao S."/>
            <person name="Iki T."/>
            <person name="Oyaizu H."/>
        </authorList>
    </citation>
    <scope>NUCLEOTIDE SEQUENCE [LARGE SCALE GENOMIC DNA]</scope>
    <source>
        <strain evidence="3">ATCC 43989 / DSM 5975 / JCM 20966 / LMG 6465 / NBRC 14845 / NCIMB 13405 / ORS 571</strain>
    </source>
</reference>
<sequence length="171" mass="18704">MTFCPAASEIAGKLEEGMPDIYWEDFVQGDVKTFGSHEVTAEEITSFAREFDPQPMHLDPAAGAASMLGGLAASGWHSCAIIMRLICDGFLLRSAGMGSPGVQETKWLEPVRPGDVLTLRRTVLESRSSKSRPDMGLVTFRFELLKDKKTVAVDQTVVIMFARRNPGARLA</sequence>
<accession>A8HS78</accession>
<evidence type="ECO:0000259" key="1">
    <source>
        <dbReference type="Pfam" id="PF01575"/>
    </source>
</evidence>
<dbReference type="HOGENOM" id="CLU_094876_1_0_5"/>
<dbReference type="EMBL" id="AP009384">
    <property type="protein sequence ID" value="BAF90149.1"/>
    <property type="molecule type" value="Genomic_DNA"/>
</dbReference>
<dbReference type="eggNOG" id="COG2030">
    <property type="taxonomic scope" value="Bacteria"/>
</dbReference>
<dbReference type="CDD" id="cd03454">
    <property type="entry name" value="YdeM"/>
    <property type="match status" value="1"/>
</dbReference>
<feature type="domain" description="MaoC-like" evidence="1">
    <location>
        <begin position="32"/>
        <end position="131"/>
    </location>
</feature>
<organism evidence="2 3">
    <name type="scientific">Azorhizobium caulinodans (strain ATCC 43989 / DSM 5975 / JCM 20966 / LMG 6465 / NBRC 14845 / NCIMB 13405 / ORS 571)</name>
    <dbReference type="NCBI Taxonomy" id="438753"/>
    <lineage>
        <taxon>Bacteria</taxon>
        <taxon>Pseudomonadati</taxon>
        <taxon>Pseudomonadota</taxon>
        <taxon>Alphaproteobacteria</taxon>
        <taxon>Hyphomicrobiales</taxon>
        <taxon>Xanthobacteraceae</taxon>
        <taxon>Azorhizobium</taxon>
    </lineage>
</organism>
<dbReference type="PANTHER" id="PTHR43664:SF1">
    <property type="entry name" value="BETA-METHYLMALYL-COA DEHYDRATASE"/>
    <property type="match status" value="1"/>
</dbReference>
<dbReference type="KEGG" id="azc:AZC_4151"/>
<dbReference type="InterPro" id="IPR052342">
    <property type="entry name" value="MCH/BMMD"/>
</dbReference>
<evidence type="ECO:0000313" key="2">
    <source>
        <dbReference type="EMBL" id="BAF90149.1"/>
    </source>
</evidence>
<dbReference type="SUPFAM" id="SSF54637">
    <property type="entry name" value="Thioesterase/thiol ester dehydrase-isomerase"/>
    <property type="match status" value="1"/>
</dbReference>
<dbReference type="Proteomes" id="UP000000270">
    <property type="component" value="Chromosome"/>
</dbReference>
<reference evidence="2 3" key="3">
    <citation type="journal article" date="2008" name="BMC Genomics">
        <title>The genome of the versatile nitrogen fixer Azorhizobium caulinodans ORS571.</title>
        <authorList>
            <person name="Lee KB."/>
            <person name="Backer P.D."/>
            <person name="Aono T."/>
            <person name="Liu CT."/>
            <person name="Suzuki S."/>
            <person name="Suzuki T."/>
            <person name="Kaneko T."/>
            <person name="Yamada M."/>
            <person name="Tabata S."/>
            <person name="Kupfer D.M."/>
            <person name="Najar F.Z."/>
            <person name="Wiley G.B."/>
            <person name="Roe B."/>
            <person name="Binnewies T.T."/>
            <person name="Ussery D.W."/>
            <person name="D'Haeze W."/>
            <person name="Herder J.D."/>
            <person name="Gevers D."/>
            <person name="Vereecke D."/>
            <person name="Holsters M."/>
            <person name="Oyaizu H."/>
        </authorList>
    </citation>
    <scope>NUCLEOTIDE SEQUENCE [LARGE SCALE GENOMIC DNA]</scope>
    <source>
        <strain evidence="3">ATCC 43989 / DSM 5975 / JCM 20966 / LMG 6465 / NBRC 14845 / NCIMB 13405 / ORS 571</strain>
    </source>
</reference>
<dbReference type="PANTHER" id="PTHR43664">
    <property type="entry name" value="MONOAMINE OXIDASE-RELATED"/>
    <property type="match status" value="1"/>
</dbReference>
<reference evidence="2 3" key="5">
    <citation type="journal article" date="2010" name="Appl. Environ. Microbiol.">
        <title>phrR-like gene praR of Azorhizobium caulinodans ORS571 is essential for symbiosis with Sesbania rostrata and is involved in expression of reb genes.</title>
        <authorList>
            <person name="Akiba N."/>
            <person name="Aono T."/>
            <person name="Toyazaki H."/>
            <person name="Sato S."/>
            <person name="Oyaizu H."/>
        </authorList>
    </citation>
    <scope>NUCLEOTIDE SEQUENCE [LARGE SCALE GENOMIC DNA]</scope>
    <source>
        <strain evidence="3">ATCC 43989 / DSM 5975 / JCM 20966 / LMG 6465 / NBRC 14845 / NCIMB 13405 / ORS 571</strain>
    </source>
</reference>
<dbReference type="Gene3D" id="3.10.129.10">
    <property type="entry name" value="Hotdog Thioesterase"/>
    <property type="match status" value="1"/>
</dbReference>
<dbReference type="Pfam" id="PF01575">
    <property type="entry name" value="MaoC_dehydratas"/>
    <property type="match status" value="1"/>
</dbReference>
<dbReference type="InterPro" id="IPR029069">
    <property type="entry name" value="HotDog_dom_sf"/>
</dbReference>
<gene>
    <name evidence="2" type="primary">maoC</name>
    <name evidence="2" type="ordered locus">AZC_4151</name>
</gene>
<name>A8HS78_AZOC5</name>
<reference evidence="2 3" key="4">
    <citation type="journal article" date="2009" name="Appl. Environ. Microbiol.">
        <title>Comparative genome-wide transcriptional profiling of Azorhizobium caulinodans ORS571 grown under free-living and symbiotic conditions.</title>
        <authorList>
            <person name="Tsukada S."/>
            <person name="Aono T."/>
            <person name="Akiba N."/>
            <person name="Lee KB."/>
            <person name="Liu CT."/>
            <person name="Toyazaki H."/>
            <person name="Oyaizu H."/>
        </authorList>
    </citation>
    <scope>NUCLEOTIDE SEQUENCE [LARGE SCALE GENOMIC DNA]</scope>
    <source>
        <strain evidence="3">ATCC 43989 / DSM 5975 / JCM 20966 / LMG 6465 / NBRC 14845 / NCIMB 13405 / ORS 571</strain>
    </source>
</reference>
<protein>
    <submittedName>
        <fullName evidence="2">MaoC-like dehydratase</fullName>
    </submittedName>
</protein>
<keyword evidence="3" id="KW-1185">Reference proteome</keyword>
<reference evidence="3" key="2">
    <citation type="submission" date="2007-04" db="EMBL/GenBank/DDBJ databases">
        <title>Complete genome sequence of the nitrogen-fixing bacterium Azorhizobium caulinodans ORS571.</title>
        <authorList>
            <person name="Lee K.B."/>
            <person name="Backer P.D."/>
            <person name="Aono T."/>
            <person name="Liu C.T."/>
            <person name="Suzuki S."/>
            <person name="Suzuki T."/>
            <person name="Kaneko T."/>
            <person name="Yamada M."/>
            <person name="Tabata S."/>
            <person name="Kupfer D.M."/>
            <person name="Najar F.Z."/>
            <person name="Wiley G.B."/>
            <person name="Roe B."/>
            <person name="Binnewies T."/>
            <person name="Ussery D."/>
            <person name="Vereecke D."/>
            <person name="Gevers D."/>
            <person name="Holsters M."/>
            <person name="Oyaizu H."/>
        </authorList>
    </citation>
    <scope>NUCLEOTIDE SEQUENCE [LARGE SCALE GENOMIC DNA]</scope>
    <source>
        <strain evidence="3">ATCC 43989 / DSM 5975 / JCM 20966 / LMG 6465 / NBRC 14845 / NCIMB 13405 / ORS 571</strain>
    </source>
</reference>
<dbReference type="STRING" id="438753.AZC_4151"/>
<evidence type="ECO:0000313" key="3">
    <source>
        <dbReference type="Proteomes" id="UP000000270"/>
    </source>
</evidence>
<reference evidence="2 3" key="6">
    <citation type="journal article" date="2011" name="Appl. Environ. Microbiol.">
        <title>Involvement of the azorhizobial chromosome partition gene (parA) in the onset of bacteroid differentiation during Sesbania rostrata stem nodule development.</title>
        <authorList>
            <person name="Liu CT."/>
            <person name="Lee KB."/>
            <person name="Wang YS."/>
            <person name="Peng MH."/>
            <person name="Lee KT."/>
            <person name="Suzuki S."/>
            <person name="Suzuki T."/>
            <person name="Oyaizu H."/>
        </authorList>
    </citation>
    <scope>NUCLEOTIDE SEQUENCE [LARGE SCALE GENOMIC DNA]</scope>
    <source>
        <strain evidence="3">ATCC 43989 / DSM 5975 / JCM 20966 / LMG 6465 / NBRC 14845 / NCIMB 13405 / ORS 571</strain>
    </source>
</reference>
<dbReference type="AlphaFoldDB" id="A8HS78"/>